<evidence type="ECO:0000313" key="3">
    <source>
        <dbReference type="EMBL" id="CDO68141.1"/>
    </source>
</evidence>
<evidence type="ECO:0000256" key="1">
    <source>
        <dbReference type="ARBA" id="ARBA00025758"/>
    </source>
</evidence>
<comment type="similarity">
    <text evidence="1">Belongs to the gemin-2 family.</text>
</comment>
<feature type="region of interest" description="Disordered" evidence="2">
    <location>
        <begin position="148"/>
        <end position="178"/>
    </location>
</feature>
<dbReference type="InterPro" id="IPR023251">
    <property type="entry name" value="Brr1"/>
</dbReference>
<proteinExistence type="inferred from homology"/>
<dbReference type="Proteomes" id="UP000029665">
    <property type="component" value="Unassembled WGS sequence"/>
</dbReference>
<organism evidence="3 4">
    <name type="scientific">Pycnoporus cinnabarinus</name>
    <name type="common">Cinnabar-red polypore</name>
    <name type="synonym">Trametes cinnabarina</name>
    <dbReference type="NCBI Taxonomy" id="5643"/>
    <lineage>
        <taxon>Eukaryota</taxon>
        <taxon>Fungi</taxon>
        <taxon>Dikarya</taxon>
        <taxon>Basidiomycota</taxon>
        <taxon>Agaricomycotina</taxon>
        <taxon>Agaricomycetes</taxon>
        <taxon>Polyporales</taxon>
        <taxon>Polyporaceae</taxon>
        <taxon>Trametes</taxon>
    </lineage>
</organism>
<evidence type="ECO:0000256" key="2">
    <source>
        <dbReference type="SAM" id="MobiDB-lite"/>
    </source>
</evidence>
<dbReference type="OrthoDB" id="428895at2759"/>
<dbReference type="InterPro" id="IPR035426">
    <property type="entry name" value="Gemin2/Brr1"/>
</dbReference>
<keyword evidence="4" id="KW-1185">Reference proteome</keyword>
<dbReference type="GO" id="GO:0030532">
    <property type="term" value="C:small nuclear ribonucleoprotein complex"/>
    <property type="evidence" value="ECO:0007669"/>
    <property type="project" value="InterPro"/>
</dbReference>
<name>A0A060S1S8_PYCCI</name>
<accession>A0A060S1S8</accession>
<dbReference type="PRINTS" id="PR02039">
    <property type="entry name" value="SPLICEFRBRR1"/>
</dbReference>
<dbReference type="OMA" id="YFTHWIN"/>
<protein>
    <submittedName>
        <fullName evidence="3">Uncharacterized protein</fullName>
    </submittedName>
</protein>
<dbReference type="HOGENOM" id="CLU_061593_0_0_1"/>
<dbReference type="GO" id="GO:0000387">
    <property type="term" value="P:spliceosomal snRNP assembly"/>
    <property type="evidence" value="ECO:0007669"/>
    <property type="project" value="InterPro"/>
</dbReference>
<dbReference type="Gene3D" id="1.20.58.1070">
    <property type="match status" value="1"/>
</dbReference>
<dbReference type="EMBL" id="CCBP010000005">
    <property type="protein sequence ID" value="CDO68141.1"/>
    <property type="molecule type" value="Genomic_DNA"/>
</dbReference>
<reference evidence="3" key="1">
    <citation type="submission" date="2014-01" db="EMBL/GenBank/DDBJ databases">
        <title>The genome of the white-rot fungus Pycnoporus cinnabarinus: a basidiomycete model with a versatile arsenal for lignocellulosic biomass breakdown.</title>
        <authorList>
            <person name="Levasseur A."/>
            <person name="Lomascolo A."/>
            <person name="Ruiz-Duenas F.J."/>
            <person name="Uzan E."/>
            <person name="Piumi F."/>
            <person name="Kues U."/>
            <person name="Ram A.F.J."/>
            <person name="Murat C."/>
            <person name="Haon M."/>
            <person name="Benoit I."/>
            <person name="Arfi Y."/>
            <person name="Chevret D."/>
            <person name="Drula E."/>
            <person name="Kwon M.J."/>
            <person name="Gouret P."/>
            <person name="Lesage-Meessen L."/>
            <person name="Lombard V."/>
            <person name="Mariette J."/>
            <person name="Noirot C."/>
            <person name="Park J."/>
            <person name="Patyshakuliyeva A."/>
            <person name="Wieneger R.A.B."/>
            <person name="Wosten H.A.B."/>
            <person name="Martin F."/>
            <person name="Coutinho P.M."/>
            <person name="de Vries R."/>
            <person name="Martinez A.T."/>
            <person name="Klopp C."/>
            <person name="Pontarotti P."/>
            <person name="Henrissat B."/>
            <person name="Record E."/>
        </authorList>
    </citation>
    <scope>NUCLEOTIDE SEQUENCE [LARGE SCALE GENOMIC DNA]</scope>
    <source>
        <strain evidence="3">BRFM137</strain>
    </source>
</reference>
<sequence>MSHSAKRKLDALEDSDDEEPMLGRQVLPVANLPDTFDGVPMDGLQYLFTVRRDARMLPHVTRVANPYDVPEVSAAAPQPGPSEPRPRRDVLPSEEWRETFLRRFKNFRKNSVQPTIHVHIPNSTSKLMPDKKERDLWWAFLAGRPKSEWNPPKKAKQAKVSRWQQRKQKGRANSAFPDDLYEDASLSYDAPENGGSEAGTSGVSLEVVPEMRSMDAAETLPTPSGTPAPPDVSADVSMTSEGVRDVPTVYLPREPTPALMQQIDHRYAMHLLMYFTHWINVRLEQPSMPLGDITQSHARWMFTLLSRVDDWITSDETSLLRNLARACISYMVERRRRRAAVSKEVDAEEVAEDASVLDDASCWMIVSAITGMWGQRDLWMDAEDLLGKIEADSVSSTT</sequence>
<gene>
    <name evidence="3" type="ORF">BN946_scf185003.g13</name>
</gene>
<dbReference type="PANTHER" id="PTHR12794:SF0">
    <property type="entry name" value="GEM-ASSOCIATED PROTEIN 2"/>
    <property type="match status" value="1"/>
</dbReference>
<dbReference type="GO" id="GO:0032797">
    <property type="term" value="C:SMN complex"/>
    <property type="evidence" value="ECO:0007669"/>
    <property type="project" value="TreeGrafter"/>
</dbReference>
<feature type="region of interest" description="Disordered" evidence="2">
    <location>
        <begin position="68"/>
        <end position="92"/>
    </location>
</feature>
<evidence type="ECO:0000313" key="4">
    <source>
        <dbReference type="Proteomes" id="UP000029665"/>
    </source>
</evidence>
<dbReference type="Pfam" id="PF04938">
    <property type="entry name" value="SIP1"/>
    <property type="match status" value="1"/>
</dbReference>
<comment type="caution">
    <text evidence="3">The sequence shown here is derived from an EMBL/GenBank/DDBJ whole genome shotgun (WGS) entry which is preliminary data.</text>
</comment>
<dbReference type="AlphaFoldDB" id="A0A060S1S8"/>
<feature type="region of interest" description="Disordered" evidence="2">
    <location>
        <begin position="1"/>
        <end position="23"/>
    </location>
</feature>
<dbReference type="PANTHER" id="PTHR12794">
    <property type="entry name" value="GEMIN2"/>
    <property type="match status" value="1"/>
</dbReference>
<feature type="compositionally biased region" description="Basic residues" evidence="2">
    <location>
        <begin position="153"/>
        <end position="170"/>
    </location>
</feature>